<evidence type="ECO:0000259" key="2">
    <source>
        <dbReference type="Pfam" id="PF13460"/>
    </source>
</evidence>
<dbReference type="OrthoDB" id="419598at2759"/>
<organism evidence="3 4">
    <name type="scientific">Dothistroma septosporum (strain NZE10 / CBS 128990)</name>
    <name type="common">Red band needle blight fungus</name>
    <name type="synonym">Mycosphaerella pini</name>
    <dbReference type="NCBI Taxonomy" id="675120"/>
    <lineage>
        <taxon>Eukaryota</taxon>
        <taxon>Fungi</taxon>
        <taxon>Dikarya</taxon>
        <taxon>Ascomycota</taxon>
        <taxon>Pezizomycotina</taxon>
        <taxon>Dothideomycetes</taxon>
        <taxon>Dothideomycetidae</taxon>
        <taxon>Mycosphaerellales</taxon>
        <taxon>Mycosphaerellaceae</taxon>
        <taxon>Dothistroma</taxon>
    </lineage>
</organism>
<dbReference type="Proteomes" id="UP000016933">
    <property type="component" value="Unassembled WGS sequence"/>
</dbReference>
<dbReference type="GO" id="GO:0004074">
    <property type="term" value="F:biliverdin reductase [NAD(P)H] activity"/>
    <property type="evidence" value="ECO:0007669"/>
    <property type="project" value="TreeGrafter"/>
</dbReference>
<dbReference type="InterPro" id="IPR036291">
    <property type="entry name" value="NAD(P)-bd_dom_sf"/>
</dbReference>
<dbReference type="Pfam" id="PF13460">
    <property type="entry name" value="NAD_binding_10"/>
    <property type="match status" value="1"/>
</dbReference>
<dbReference type="SUPFAM" id="SSF51735">
    <property type="entry name" value="NAD(P)-binding Rossmann-fold domains"/>
    <property type="match status" value="1"/>
</dbReference>
<comment type="similarity">
    <text evidence="1">Belongs to the avfA family.</text>
</comment>
<evidence type="ECO:0000313" key="4">
    <source>
        <dbReference type="Proteomes" id="UP000016933"/>
    </source>
</evidence>
<dbReference type="InterPro" id="IPR051606">
    <property type="entry name" value="Polyketide_Oxido-like"/>
</dbReference>
<dbReference type="Gene3D" id="3.40.50.720">
    <property type="entry name" value="NAD(P)-binding Rossmann-like Domain"/>
    <property type="match status" value="1"/>
</dbReference>
<dbReference type="OMA" id="SRAFMGW"/>
<dbReference type="AlphaFoldDB" id="M2Y372"/>
<dbReference type="GO" id="GO:0042602">
    <property type="term" value="F:riboflavin reductase (NADPH) activity"/>
    <property type="evidence" value="ECO:0007669"/>
    <property type="project" value="TreeGrafter"/>
</dbReference>
<dbReference type="EMBL" id="KB446545">
    <property type="protein sequence ID" value="EME39734.1"/>
    <property type="molecule type" value="Genomic_DNA"/>
</dbReference>
<proteinExistence type="inferred from homology"/>
<name>M2Y372_DOTSN</name>
<dbReference type="InterPro" id="IPR016040">
    <property type="entry name" value="NAD(P)-bd_dom"/>
</dbReference>
<accession>M2Y372</accession>
<dbReference type="PANTHER" id="PTHR43355:SF2">
    <property type="entry name" value="FLAVIN REDUCTASE (NADPH)"/>
    <property type="match status" value="1"/>
</dbReference>
<sequence>MHFLILGASGRTGQLTTAEALVQGHAVTALVRNSDSIAQQQGLTIVPGSSLNGDDLEKAFSNQPIDATIITLAVQRESDNPFAKRTSPQYLIRDTIHTLLPVMRKHSVNRLVILSASGVGSSFAQSAWPLRMMFRHTNLSYAYEDHDAVDREVRELADVEWTMFRPCMLKDGKALPIKEYGEDGKGLSMFAGVTRASVAEALVSGAADERRWRHQAVVIAN</sequence>
<gene>
    <name evidence="3" type="ORF">DOTSEDRAFT_66268</name>
</gene>
<evidence type="ECO:0000313" key="3">
    <source>
        <dbReference type="EMBL" id="EME39734.1"/>
    </source>
</evidence>
<protein>
    <submittedName>
        <fullName evidence="3">NAD(P) binding domain-containing protein</fullName>
    </submittedName>
</protein>
<reference evidence="3 4" key="2">
    <citation type="journal article" date="2012" name="PLoS Pathog.">
        <title>Diverse lifestyles and strategies of plant pathogenesis encoded in the genomes of eighteen Dothideomycetes fungi.</title>
        <authorList>
            <person name="Ohm R.A."/>
            <person name="Feau N."/>
            <person name="Henrissat B."/>
            <person name="Schoch C.L."/>
            <person name="Horwitz B.A."/>
            <person name="Barry K.W."/>
            <person name="Condon B.J."/>
            <person name="Copeland A.C."/>
            <person name="Dhillon B."/>
            <person name="Glaser F."/>
            <person name="Hesse C.N."/>
            <person name="Kosti I."/>
            <person name="LaButti K."/>
            <person name="Lindquist E.A."/>
            <person name="Lucas S."/>
            <person name="Salamov A.A."/>
            <person name="Bradshaw R.E."/>
            <person name="Ciuffetti L."/>
            <person name="Hamelin R.C."/>
            <person name="Kema G.H.J."/>
            <person name="Lawrence C."/>
            <person name="Scott J.A."/>
            <person name="Spatafora J.W."/>
            <person name="Turgeon B.G."/>
            <person name="de Wit P.J.G.M."/>
            <person name="Zhong S."/>
            <person name="Goodwin S.B."/>
            <person name="Grigoriev I.V."/>
        </authorList>
    </citation>
    <scope>NUCLEOTIDE SEQUENCE [LARGE SCALE GENOMIC DNA]</scope>
    <source>
        <strain evidence="4">NZE10 / CBS 128990</strain>
    </source>
</reference>
<keyword evidence="4" id="KW-1185">Reference proteome</keyword>
<dbReference type="PANTHER" id="PTHR43355">
    <property type="entry name" value="FLAVIN REDUCTASE (NADPH)"/>
    <property type="match status" value="1"/>
</dbReference>
<feature type="domain" description="NAD(P)-binding" evidence="2">
    <location>
        <begin position="7"/>
        <end position="206"/>
    </location>
</feature>
<evidence type="ECO:0000256" key="1">
    <source>
        <dbReference type="ARBA" id="ARBA00038376"/>
    </source>
</evidence>
<reference evidence="4" key="1">
    <citation type="journal article" date="2012" name="PLoS Genet.">
        <title>The genomes of the fungal plant pathogens Cladosporium fulvum and Dothistroma septosporum reveal adaptation to different hosts and lifestyles but also signatures of common ancestry.</title>
        <authorList>
            <person name="de Wit P.J.G.M."/>
            <person name="van der Burgt A."/>
            <person name="Oekmen B."/>
            <person name="Stergiopoulos I."/>
            <person name="Abd-Elsalam K.A."/>
            <person name="Aerts A.L."/>
            <person name="Bahkali A.H."/>
            <person name="Beenen H.G."/>
            <person name="Chettri P."/>
            <person name="Cox M.P."/>
            <person name="Datema E."/>
            <person name="de Vries R.P."/>
            <person name="Dhillon B."/>
            <person name="Ganley A.R."/>
            <person name="Griffiths S.A."/>
            <person name="Guo Y."/>
            <person name="Hamelin R.C."/>
            <person name="Henrissat B."/>
            <person name="Kabir M.S."/>
            <person name="Jashni M.K."/>
            <person name="Kema G."/>
            <person name="Klaubauf S."/>
            <person name="Lapidus A."/>
            <person name="Levasseur A."/>
            <person name="Lindquist E."/>
            <person name="Mehrabi R."/>
            <person name="Ohm R.A."/>
            <person name="Owen T.J."/>
            <person name="Salamov A."/>
            <person name="Schwelm A."/>
            <person name="Schijlen E."/>
            <person name="Sun H."/>
            <person name="van den Burg H.A."/>
            <person name="van Ham R.C.H.J."/>
            <person name="Zhang S."/>
            <person name="Goodwin S.B."/>
            <person name="Grigoriev I.V."/>
            <person name="Collemare J."/>
            <person name="Bradshaw R.E."/>
        </authorList>
    </citation>
    <scope>NUCLEOTIDE SEQUENCE [LARGE SCALE GENOMIC DNA]</scope>
    <source>
        <strain evidence="4">NZE10 / CBS 128990</strain>
    </source>
</reference>
<dbReference type="HOGENOM" id="CLU_025711_4_1_1"/>
<dbReference type="STRING" id="675120.M2Y372"/>
<dbReference type="eggNOG" id="ENOG502RZY4">
    <property type="taxonomic scope" value="Eukaryota"/>
</dbReference>